<dbReference type="GO" id="GO:0003839">
    <property type="term" value="F:gamma-glutamylcyclotransferase activity"/>
    <property type="evidence" value="ECO:0000318"/>
    <property type="project" value="GO_Central"/>
</dbReference>
<gene>
    <name evidence="5" type="primary">WBGene00304409</name>
</gene>
<evidence type="ECO:0000313" key="6">
    <source>
        <dbReference type="Proteomes" id="UP000005239"/>
    </source>
</evidence>
<dbReference type="EnsemblMetazoa" id="PPA46630.1">
    <property type="protein sequence ID" value="PPA46630.1"/>
    <property type="gene ID" value="WBGene00304409"/>
</dbReference>
<feature type="active site" description="Proton acceptor" evidence="3">
    <location>
        <position position="100"/>
    </location>
</feature>
<evidence type="ECO:0000256" key="3">
    <source>
        <dbReference type="PIRSR" id="PIRSR617939-1"/>
    </source>
</evidence>
<keyword evidence="6" id="KW-1185">Reference proteome</keyword>
<proteinExistence type="predicted"/>
<dbReference type="CDD" id="cd06661">
    <property type="entry name" value="GGCT_like"/>
    <property type="match status" value="1"/>
</dbReference>
<dbReference type="Gene3D" id="3.10.490.10">
    <property type="entry name" value="Gamma-glutamyl cyclotransferase-like"/>
    <property type="match status" value="1"/>
</dbReference>
<evidence type="ECO:0000313" key="5">
    <source>
        <dbReference type="EnsemblMetazoa" id="PPA46630.1"/>
    </source>
</evidence>
<dbReference type="InterPro" id="IPR017939">
    <property type="entry name" value="G-Glutamylcylcotransferase"/>
</dbReference>
<dbReference type="OrthoDB" id="2924818at2759"/>
<dbReference type="InterPro" id="IPR036568">
    <property type="entry name" value="GGCT-like_sf"/>
</dbReference>
<sequence>SRLARLLCVRSARSMGEICGDHFYYFAYGSNLLKERIQVQITGAQFVCTGRLEHFELFFAGFGERWKGAAASVREKKGDEVWGCVWRVPNSFADELDKQENWYDRRTVMVETGSGEVACRTYQMRDADGNESKPSPHYKLVIVNGAIEHGLPAAYVDRLKIVVDNGYRGPVQVPISFLKALL</sequence>
<organism evidence="5 6">
    <name type="scientific">Pristionchus pacificus</name>
    <name type="common">Parasitic nematode worm</name>
    <dbReference type="NCBI Taxonomy" id="54126"/>
    <lineage>
        <taxon>Eukaryota</taxon>
        <taxon>Metazoa</taxon>
        <taxon>Ecdysozoa</taxon>
        <taxon>Nematoda</taxon>
        <taxon>Chromadorea</taxon>
        <taxon>Rhabditida</taxon>
        <taxon>Rhabditina</taxon>
        <taxon>Diplogasteromorpha</taxon>
        <taxon>Diplogasteroidea</taxon>
        <taxon>Neodiplogasteridae</taxon>
        <taxon>Pristionchus</taxon>
    </lineage>
</organism>
<keyword evidence="2" id="KW-0456">Lyase</keyword>
<accession>A0A8R1V5D8</accession>
<evidence type="ECO:0000256" key="1">
    <source>
        <dbReference type="ARBA" id="ARBA00012346"/>
    </source>
</evidence>
<feature type="binding site" evidence="4">
    <location>
        <position position="138"/>
    </location>
    <ligand>
        <name>substrate</name>
    </ligand>
</feature>
<protein>
    <recommendedName>
        <fullName evidence="1">gamma-glutamylcyclotransferase</fullName>
        <ecNumber evidence="1">4.3.2.9</ecNumber>
    </recommendedName>
</protein>
<name>A0A8R1V5D8_PRIPA</name>
<evidence type="ECO:0000256" key="2">
    <source>
        <dbReference type="ARBA" id="ARBA00023239"/>
    </source>
</evidence>
<dbReference type="InterPro" id="IPR013024">
    <property type="entry name" value="GGCT-like"/>
</dbReference>
<dbReference type="SUPFAM" id="SSF110857">
    <property type="entry name" value="Gamma-glutamyl cyclotransferase-like"/>
    <property type="match status" value="1"/>
</dbReference>
<reference evidence="6" key="1">
    <citation type="journal article" date="2008" name="Nat. Genet.">
        <title>The Pristionchus pacificus genome provides a unique perspective on nematode lifestyle and parasitism.</title>
        <authorList>
            <person name="Dieterich C."/>
            <person name="Clifton S.W."/>
            <person name="Schuster L.N."/>
            <person name="Chinwalla A."/>
            <person name="Delehaunty K."/>
            <person name="Dinkelacker I."/>
            <person name="Fulton L."/>
            <person name="Fulton R."/>
            <person name="Godfrey J."/>
            <person name="Minx P."/>
            <person name="Mitreva M."/>
            <person name="Roeseler W."/>
            <person name="Tian H."/>
            <person name="Witte H."/>
            <person name="Yang S.P."/>
            <person name="Wilson R.K."/>
            <person name="Sommer R.J."/>
        </authorList>
    </citation>
    <scope>NUCLEOTIDE SEQUENCE [LARGE SCALE GENOMIC DNA]</scope>
    <source>
        <strain evidence="6">PS312</strain>
    </source>
</reference>
<dbReference type="Pfam" id="PF13772">
    <property type="entry name" value="AIG2_2"/>
    <property type="match status" value="1"/>
</dbReference>
<evidence type="ECO:0000256" key="4">
    <source>
        <dbReference type="PIRSR" id="PIRSR617939-2"/>
    </source>
</evidence>
<dbReference type="EC" id="4.3.2.9" evidence="1"/>
<dbReference type="PANTHER" id="PTHR12935:SF0">
    <property type="entry name" value="GAMMA-GLUTAMYLCYCLOTRANSFERASE"/>
    <property type="match status" value="1"/>
</dbReference>
<dbReference type="PANTHER" id="PTHR12935">
    <property type="entry name" value="GAMMA-GLUTAMYLCYCLOTRANSFERASE"/>
    <property type="match status" value="1"/>
</dbReference>
<reference evidence="5" key="2">
    <citation type="submission" date="2022-06" db="UniProtKB">
        <authorList>
            <consortium name="EnsemblMetazoa"/>
        </authorList>
    </citation>
    <scope>IDENTIFICATION</scope>
    <source>
        <strain evidence="5">PS312</strain>
    </source>
</reference>
<dbReference type="AlphaFoldDB" id="A0A8R1V5D8"/>
<dbReference type="Proteomes" id="UP000005239">
    <property type="component" value="Unassembled WGS sequence"/>
</dbReference>
<feature type="binding site" evidence="4">
    <location>
        <begin position="25"/>
        <end position="30"/>
    </location>
    <ligand>
        <name>substrate</name>
    </ligand>
</feature>